<dbReference type="SUPFAM" id="SSF46785">
    <property type="entry name" value="Winged helix' DNA-binding domain"/>
    <property type="match status" value="1"/>
</dbReference>
<dbReference type="InterPro" id="IPR050389">
    <property type="entry name" value="LysR-type_TF"/>
</dbReference>
<evidence type="ECO:0000313" key="7">
    <source>
        <dbReference type="Proteomes" id="UP000031838"/>
    </source>
</evidence>
<dbReference type="Proteomes" id="UP000031838">
    <property type="component" value="Chromosome 2"/>
</dbReference>
<dbReference type="GO" id="GO:0003677">
    <property type="term" value="F:DNA binding"/>
    <property type="evidence" value="ECO:0007669"/>
    <property type="project" value="UniProtKB-KW"/>
</dbReference>
<dbReference type="Gene3D" id="3.40.190.10">
    <property type="entry name" value="Periplasmic binding protein-like II"/>
    <property type="match status" value="2"/>
</dbReference>
<dbReference type="KEGG" id="bgp:BGL_2c17500"/>
<protein>
    <submittedName>
        <fullName evidence="6">Transcriptional regulator, LysR family</fullName>
    </submittedName>
</protein>
<organism evidence="6 7">
    <name type="scientific">Burkholderia plantarii</name>
    <dbReference type="NCBI Taxonomy" id="41899"/>
    <lineage>
        <taxon>Bacteria</taxon>
        <taxon>Pseudomonadati</taxon>
        <taxon>Pseudomonadota</taxon>
        <taxon>Betaproteobacteria</taxon>
        <taxon>Burkholderiales</taxon>
        <taxon>Burkholderiaceae</taxon>
        <taxon>Burkholderia</taxon>
    </lineage>
</organism>
<dbReference type="RefSeq" id="WP_042628192.1">
    <property type="nucleotide sequence ID" value="NZ_BSTO01000021.1"/>
</dbReference>
<dbReference type="InterPro" id="IPR000847">
    <property type="entry name" value="LysR_HTH_N"/>
</dbReference>
<keyword evidence="4" id="KW-0804">Transcription</keyword>
<dbReference type="SUPFAM" id="SSF53850">
    <property type="entry name" value="Periplasmic binding protein-like II"/>
    <property type="match status" value="1"/>
</dbReference>
<dbReference type="Gene3D" id="1.10.10.10">
    <property type="entry name" value="Winged helix-like DNA-binding domain superfamily/Winged helix DNA-binding domain"/>
    <property type="match status" value="1"/>
</dbReference>
<reference evidence="7" key="1">
    <citation type="submission" date="2011-03" db="EMBL/GenBank/DDBJ databases">
        <authorList>
            <person name="Voget S."/>
            <person name="Streit W.R."/>
            <person name="Jaeger K.E."/>
            <person name="Daniel R."/>
        </authorList>
    </citation>
    <scope>NUCLEOTIDE SEQUENCE [LARGE SCALE GENOMIC DNA]</scope>
    <source>
        <strain evidence="7">PG1</strain>
    </source>
</reference>
<reference evidence="6 7" key="2">
    <citation type="journal article" date="2016" name="Appl. Microbiol. Biotechnol.">
        <title>Mutations improving production and secretion of extracellular lipase by Burkholderia glumae PG1.</title>
        <authorList>
            <person name="Knapp A."/>
            <person name="Voget S."/>
            <person name="Gao R."/>
            <person name="Zaburannyi N."/>
            <person name="Krysciak D."/>
            <person name="Breuer M."/>
            <person name="Hauer B."/>
            <person name="Streit W.R."/>
            <person name="Muller R."/>
            <person name="Daniel R."/>
            <person name="Jaeger K.E."/>
        </authorList>
    </citation>
    <scope>NUCLEOTIDE SEQUENCE [LARGE SCALE GENOMIC DNA]</scope>
    <source>
        <strain evidence="6 7">PG1</strain>
    </source>
</reference>
<dbReference type="HOGENOM" id="CLU_039613_39_0_4"/>
<dbReference type="OrthoDB" id="5495633at2"/>
<dbReference type="PANTHER" id="PTHR30118">
    <property type="entry name" value="HTH-TYPE TRANSCRIPTIONAL REGULATOR LEUO-RELATED"/>
    <property type="match status" value="1"/>
</dbReference>
<keyword evidence="3" id="KW-0238">DNA-binding</keyword>
<dbReference type="PROSITE" id="PS50931">
    <property type="entry name" value="HTH_LYSR"/>
    <property type="match status" value="1"/>
</dbReference>
<proteinExistence type="inferred from homology"/>
<dbReference type="GO" id="GO:0003700">
    <property type="term" value="F:DNA-binding transcription factor activity"/>
    <property type="evidence" value="ECO:0007669"/>
    <property type="project" value="InterPro"/>
</dbReference>
<gene>
    <name evidence="6" type="ORF">BGL_2c17500</name>
</gene>
<dbReference type="InterPro" id="IPR005119">
    <property type="entry name" value="LysR_subst-bd"/>
</dbReference>
<dbReference type="InterPro" id="IPR037402">
    <property type="entry name" value="YidZ_PBP2"/>
</dbReference>
<comment type="similarity">
    <text evidence="1">Belongs to the LysR transcriptional regulatory family.</text>
</comment>
<keyword evidence="2" id="KW-0805">Transcription regulation</keyword>
<dbReference type="EMBL" id="CP002581">
    <property type="protein sequence ID" value="AJK49817.1"/>
    <property type="molecule type" value="Genomic_DNA"/>
</dbReference>
<dbReference type="AlphaFoldDB" id="A0A0B6RWT9"/>
<dbReference type="PANTHER" id="PTHR30118:SF15">
    <property type="entry name" value="TRANSCRIPTIONAL REGULATORY PROTEIN"/>
    <property type="match status" value="1"/>
</dbReference>
<feature type="domain" description="HTH lysR-type" evidence="5">
    <location>
        <begin position="6"/>
        <end position="63"/>
    </location>
</feature>
<dbReference type="Pfam" id="PF00126">
    <property type="entry name" value="HTH_1"/>
    <property type="match status" value="1"/>
</dbReference>
<evidence type="ECO:0000256" key="2">
    <source>
        <dbReference type="ARBA" id="ARBA00023015"/>
    </source>
</evidence>
<accession>A0A0B6RWT9</accession>
<evidence type="ECO:0000256" key="3">
    <source>
        <dbReference type="ARBA" id="ARBA00023125"/>
    </source>
</evidence>
<evidence type="ECO:0000256" key="4">
    <source>
        <dbReference type="ARBA" id="ARBA00023163"/>
    </source>
</evidence>
<dbReference type="KEGG" id="bpla:bpln_2g18190"/>
<keyword evidence="7" id="KW-1185">Reference proteome</keyword>
<evidence type="ECO:0000313" key="6">
    <source>
        <dbReference type="EMBL" id="AJK49817.1"/>
    </source>
</evidence>
<sequence>MNLRSVDLNLLVVLDALLTEKHVTRAATKIGLSQSAMSSALGRLRTLLQDDLLIRNASGMEPTPRALELEEPLRQLLRQAERLIKSSSSFDPATSTQHYRLRMSDVLEYLLMPALLEQLGQQAPQVTIDVVHLPPRQTVTALDADDIDLAVSMDLEHTGAVRATPLFEDRMVCVLSREHRHAGDEMTMELFLALPHLKVSINSTDGRYVDAALARMQRARNVALNVPHWLVVPHLLRHSSMIAVMSGRLAGRFAQDGLVIKALPFESTRFHWSMYWHRRHDSVPAQAWMRERIRAAASGLASREPDPAQALTRAMPAGG</sequence>
<evidence type="ECO:0000259" key="5">
    <source>
        <dbReference type="PROSITE" id="PS50931"/>
    </source>
</evidence>
<name>A0A0B6RWT9_BURPL</name>
<evidence type="ECO:0000256" key="1">
    <source>
        <dbReference type="ARBA" id="ARBA00009437"/>
    </source>
</evidence>
<dbReference type="CDD" id="cd08417">
    <property type="entry name" value="PBP2_Nitroaromatics_like"/>
    <property type="match status" value="1"/>
</dbReference>
<dbReference type="Pfam" id="PF03466">
    <property type="entry name" value="LysR_substrate"/>
    <property type="match status" value="1"/>
</dbReference>
<dbReference type="InterPro" id="IPR036390">
    <property type="entry name" value="WH_DNA-bd_sf"/>
</dbReference>
<dbReference type="InterPro" id="IPR036388">
    <property type="entry name" value="WH-like_DNA-bd_sf"/>
</dbReference>